<feature type="transmembrane region" description="Helical" evidence="4">
    <location>
        <begin position="189"/>
        <end position="211"/>
    </location>
</feature>
<dbReference type="GO" id="GO:0007165">
    <property type="term" value="P:signal transduction"/>
    <property type="evidence" value="ECO:0007669"/>
    <property type="project" value="UniProtKB-KW"/>
</dbReference>
<sequence>MGIKRIIADLGWKKKTLLFSSFFILGMIAVGLVGSYTIFTQNNTIQQTLKASEYRVDQAVGSQLMLLEMMRSQAQVIAEVNKKEIRFAAKDALRSLSLLDESFQNLQAVLEGNRKVEQLRESLEQVRPALIEVIKAARKNDDASAIEQSKEMSSLMERIEGLSAEIVQDERDDMAVKLAELQQKGRDTIMMLAVGIGLFVLLSLIVSLFVATQVTTPLKRLQASMLAMSEGDLQVKLLGESKDEIGLTVSAMLKMSEKLHETISQIERAANRVSDESVSINQTAEGCGQAMAERLSECVERVREHSENAINHSDLVVEHISQAEEAVTSSAKTSQHVSSLVSDTMSGFETFQDDMRDVVQMTAHLSQATTKISTITESIQRISGQTNLLALNAAIEAARAGEHGRGFAVVADEVRNLANDTEEFAREIASLVDGVSSNVEQTNKKLLSVEQEALTNISSLQEVVTQTESSHTQISSVNTTMQQMFDVINQQRAVLNGFDDSVQQLESLSVDGKQQTESLRSTASAMMSAAEELRNIVRTFKL</sequence>
<evidence type="ECO:0000259" key="5">
    <source>
        <dbReference type="PROSITE" id="PS50111"/>
    </source>
</evidence>
<comment type="similarity">
    <text evidence="2">Belongs to the methyl-accepting chemotaxis (MCP) protein family.</text>
</comment>
<organism evidence="7">
    <name type="scientific">hydrothermal vent metagenome</name>
    <dbReference type="NCBI Taxonomy" id="652676"/>
    <lineage>
        <taxon>unclassified sequences</taxon>
        <taxon>metagenomes</taxon>
        <taxon>ecological metagenomes</taxon>
    </lineage>
</organism>
<dbReference type="Gene3D" id="6.10.340.10">
    <property type="match status" value="1"/>
</dbReference>
<dbReference type="PROSITE" id="PS50885">
    <property type="entry name" value="HAMP"/>
    <property type="match status" value="1"/>
</dbReference>
<dbReference type="PANTHER" id="PTHR32089">
    <property type="entry name" value="METHYL-ACCEPTING CHEMOTAXIS PROTEIN MCPB"/>
    <property type="match status" value="1"/>
</dbReference>
<gene>
    <name evidence="7" type="ORF">MNBD_GAMMA26-406</name>
</gene>
<protein>
    <recommendedName>
        <fullName evidence="8">Methyl-accepting chemotaxis sensor/transducer protein</fullName>
    </recommendedName>
</protein>
<evidence type="ECO:0000256" key="3">
    <source>
        <dbReference type="SAM" id="Coils"/>
    </source>
</evidence>
<dbReference type="PROSITE" id="PS50111">
    <property type="entry name" value="CHEMOTAXIS_TRANSDUC_2"/>
    <property type="match status" value="1"/>
</dbReference>
<dbReference type="Gene3D" id="1.10.287.950">
    <property type="entry name" value="Methyl-accepting chemotaxis protein"/>
    <property type="match status" value="1"/>
</dbReference>
<keyword evidence="3" id="KW-0175">Coiled coil</keyword>
<evidence type="ECO:0000256" key="2">
    <source>
        <dbReference type="ARBA" id="ARBA00029447"/>
    </source>
</evidence>
<evidence type="ECO:0000256" key="1">
    <source>
        <dbReference type="ARBA" id="ARBA00023224"/>
    </source>
</evidence>
<feature type="domain" description="Methyl-accepting transducer" evidence="5">
    <location>
        <begin position="292"/>
        <end position="506"/>
    </location>
</feature>
<dbReference type="PANTHER" id="PTHR32089:SF112">
    <property type="entry name" value="LYSOZYME-LIKE PROTEIN-RELATED"/>
    <property type="match status" value="1"/>
</dbReference>
<keyword evidence="4" id="KW-0812">Transmembrane</keyword>
<evidence type="ECO:0000259" key="6">
    <source>
        <dbReference type="PROSITE" id="PS50885"/>
    </source>
</evidence>
<evidence type="ECO:0008006" key="8">
    <source>
        <dbReference type="Google" id="ProtNLM"/>
    </source>
</evidence>
<accession>A0A3B1ARD6</accession>
<proteinExistence type="inferred from homology"/>
<dbReference type="AlphaFoldDB" id="A0A3B1ARD6"/>
<name>A0A3B1ARD6_9ZZZZ</name>
<dbReference type="SUPFAM" id="SSF58104">
    <property type="entry name" value="Methyl-accepting chemotaxis protein (MCP) signaling domain"/>
    <property type="match status" value="1"/>
</dbReference>
<keyword evidence="4" id="KW-0472">Membrane</keyword>
<keyword evidence="4" id="KW-1133">Transmembrane helix</keyword>
<keyword evidence="1" id="KW-0807">Transducer</keyword>
<dbReference type="SMART" id="SM00283">
    <property type="entry name" value="MA"/>
    <property type="match status" value="1"/>
</dbReference>
<feature type="domain" description="HAMP" evidence="6">
    <location>
        <begin position="212"/>
        <end position="264"/>
    </location>
</feature>
<dbReference type="InterPro" id="IPR004089">
    <property type="entry name" value="MCPsignal_dom"/>
</dbReference>
<dbReference type="EMBL" id="UOFX01000038">
    <property type="protein sequence ID" value="VAX08509.1"/>
    <property type="molecule type" value="Genomic_DNA"/>
</dbReference>
<dbReference type="InterPro" id="IPR003660">
    <property type="entry name" value="HAMP_dom"/>
</dbReference>
<feature type="transmembrane region" description="Helical" evidence="4">
    <location>
        <begin position="17"/>
        <end position="39"/>
    </location>
</feature>
<dbReference type="Pfam" id="PF00015">
    <property type="entry name" value="MCPsignal"/>
    <property type="match status" value="1"/>
</dbReference>
<dbReference type="Pfam" id="PF00672">
    <property type="entry name" value="HAMP"/>
    <property type="match status" value="1"/>
</dbReference>
<evidence type="ECO:0000313" key="7">
    <source>
        <dbReference type="EMBL" id="VAX08509.1"/>
    </source>
</evidence>
<reference evidence="7" key="1">
    <citation type="submission" date="2018-06" db="EMBL/GenBank/DDBJ databases">
        <authorList>
            <person name="Zhirakovskaya E."/>
        </authorList>
    </citation>
    <scope>NUCLEOTIDE SEQUENCE</scope>
</reference>
<evidence type="ECO:0000256" key="4">
    <source>
        <dbReference type="SAM" id="Phobius"/>
    </source>
</evidence>
<dbReference type="SMART" id="SM00304">
    <property type="entry name" value="HAMP"/>
    <property type="match status" value="1"/>
</dbReference>
<feature type="coiled-coil region" evidence="3">
    <location>
        <begin position="145"/>
        <end position="184"/>
    </location>
</feature>
<dbReference type="CDD" id="cd06225">
    <property type="entry name" value="HAMP"/>
    <property type="match status" value="1"/>
</dbReference>
<dbReference type="GO" id="GO:0016020">
    <property type="term" value="C:membrane"/>
    <property type="evidence" value="ECO:0007669"/>
    <property type="project" value="InterPro"/>
</dbReference>